<accession>A0A0N4ZRD4</accession>
<sequence length="289" mass="33401">MSDSNFFSEHMDLITCKKCGQLFKNPVTQACGHTFCQDCLSIFTNNNGQTANICFECGVCNIFENQNPNLNISVKSMIEHYLRNCSHLNGNEKVSALICSTCKIKIVINETFTCKTCNGIDSLAYNFYCGNCGWSFHKGHNFIQVEFISKEERDKLIKMLCDTFSNFQQNYDSLLSSKNDLILKRENLKQLSYESDNNFAILLDKIINNPVNMRHILKLEHLKKKNIESISSCVSEFNQTMSLYFFSLNNLKTLIEPIQKSYFIFNNIKKIIDIYSPSEYEPPYKKKNM</sequence>
<reference evidence="7" key="1">
    <citation type="submission" date="2017-02" db="UniProtKB">
        <authorList>
            <consortium name="WormBaseParasite"/>
        </authorList>
    </citation>
    <scope>IDENTIFICATION</scope>
</reference>
<dbReference type="STRING" id="131310.A0A0N4ZRD4"/>
<keyword evidence="1" id="KW-0479">Metal-binding</keyword>
<keyword evidence="3" id="KW-0862">Zinc</keyword>
<proteinExistence type="predicted"/>
<dbReference type="Pfam" id="PF13445">
    <property type="entry name" value="zf-RING_UBOX"/>
    <property type="match status" value="1"/>
</dbReference>
<evidence type="ECO:0000313" key="7">
    <source>
        <dbReference type="WBParaSite" id="PTRK_0001106900.1"/>
    </source>
</evidence>
<evidence type="ECO:0000256" key="3">
    <source>
        <dbReference type="ARBA" id="ARBA00022833"/>
    </source>
</evidence>
<dbReference type="InterPro" id="IPR027370">
    <property type="entry name" value="Znf-RING_euk"/>
</dbReference>
<organism evidence="6 7">
    <name type="scientific">Parastrongyloides trichosuri</name>
    <name type="common">Possum-specific nematode worm</name>
    <dbReference type="NCBI Taxonomy" id="131310"/>
    <lineage>
        <taxon>Eukaryota</taxon>
        <taxon>Metazoa</taxon>
        <taxon>Ecdysozoa</taxon>
        <taxon>Nematoda</taxon>
        <taxon>Chromadorea</taxon>
        <taxon>Rhabditida</taxon>
        <taxon>Tylenchina</taxon>
        <taxon>Panagrolaimomorpha</taxon>
        <taxon>Strongyloidoidea</taxon>
        <taxon>Strongyloididae</taxon>
        <taxon>Parastrongyloides</taxon>
    </lineage>
</organism>
<dbReference type="PANTHER" id="PTHR24103">
    <property type="entry name" value="E3 UBIQUITIN-PROTEIN LIGASE TRIM"/>
    <property type="match status" value="1"/>
</dbReference>
<dbReference type="InterPro" id="IPR001841">
    <property type="entry name" value="Znf_RING"/>
</dbReference>
<dbReference type="SMART" id="SM00184">
    <property type="entry name" value="RING"/>
    <property type="match status" value="1"/>
</dbReference>
<name>A0A0N4ZRD4_PARTI</name>
<protein>
    <submittedName>
        <fullName evidence="7">RING-type domain-containing protein</fullName>
    </submittedName>
</protein>
<dbReference type="PROSITE" id="PS50089">
    <property type="entry name" value="ZF_RING_2"/>
    <property type="match status" value="1"/>
</dbReference>
<dbReference type="PROSITE" id="PS00518">
    <property type="entry name" value="ZF_RING_1"/>
    <property type="match status" value="1"/>
</dbReference>
<dbReference type="InterPro" id="IPR017907">
    <property type="entry name" value="Znf_RING_CS"/>
</dbReference>
<dbReference type="Proteomes" id="UP000038045">
    <property type="component" value="Unplaced"/>
</dbReference>
<dbReference type="GO" id="GO:0008270">
    <property type="term" value="F:zinc ion binding"/>
    <property type="evidence" value="ECO:0007669"/>
    <property type="project" value="UniProtKB-KW"/>
</dbReference>
<dbReference type="Gene3D" id="3.30.40.10">
    <property type="entry name" value="Zinc/RING finger domain, C3HC4 (zinc finger)"/>
    <property type="match status" value="1"/>
</dbReference>
<evidence type="ECO:0000256" key="2">
    <source>
        <dbReference type="ARBA" id="ARBA00022771"/>
    </source>
</evidence>
<dbReference type="SUPFAM" id="SSF57850">
    <property type="entry name" value="RING/U-box"/>
    <property type="match status" value="1"/>
</dbReference>
<keyword evidence="6" id="KW-1185">Reference proteome</keyword>
<dbReference type="WBParaSite" id="PTRK_0001106900.1">
    <property type="protein sequence ID" value="PTRK_0001106900.1"/>
    <property type="gene ID" value="PTRK_0001106900"/>
</dbReference>
<evidence type="ECO:0000259" key="5">
    <source>
        <dbReference type="PROSITE" id="PS50089"/>
    </source>
</evidence>
<keyword evidence="2 4" id="KW-0863">Zinc-finger</keyword>
<dbReference type="InterPro" id="IPR050143">
    <property type="entry name" value="TRIM/RBCC"/>
</dbReference>
<dbReference type="AlphaFoldDB" id="A0A0N4ZRD4"/>
<evidence type="ECO:0000256" key="1">
    <source>
        <dbReference type="ARBA" id="ARBA00022723"/>
    </source>
</evidence>
<dbReference type="InterPro" id="IPR013083">
    <property type="entry name" value="Znf_RING/FYVE/PHD"/>
</dbReference>
<evidence type="ECO:0000256" key="4">
    <source>
        <dbReference type="PROSITE-ProRule" id="PRU00175"/>
    </source>
</evidence>
<feature type="domain" description="RING-type" evidence="5">
    <location>
        <begin position="16"/>
        <end position="61"/>
    </location>
</feature>
<evidence type="ECO:0000313" key="6">
    <source>
        <dbReference type="Proteomes" id="UP000038045"/>
    </source>
</evidence>